<keyword evidence="1" id="KW-0614">Plasmid</keyword>
<gene>
    <name evidence="1" type="ORF">IE4771_PE00131</name>
</gene>
<dbReference type="KEGG" id="rei:IE4771_PE00131"/>
<name>A0A060IC83_RHIET</name>
<protein>
    <submittedName>
        <fullName evidence="1">Uncharacterized protein</fullName>
    </submittedName>
</protein>
<accession>A0A060IC83</accession>
<reference evidence="1 2" key="1">
    <citation type="submission" date="2013-12" db="EMBL/GenBank/DDBJ databases">
        <title>Complete genome sequence of Rhizobium etli bv. mimosae IE4771.</title>
        <authorList>
            <person name="Bustos P."/>
            <person name="Santamaria R.I."/>
            <person name="Lozano L."/>
            <person name="Ormeno-Orrillo E."/>
            <person name="Rogel M.A."/>
            <person name="Romero D."/>
            <person name="Cevallos M.A."/>
            <person name="Martinez-Romero E."/>
            <person name="Gonzalez V."/>
        </authorList>
    </citation>
    <scope>NUCLEOTIDE SEQUENCE [LARGE SCALE GENOMIC DNA]</scope>
    <source>
        <strain evidence="1 2">IE4771</strain>
        <plasmid evidence="2">Plasmid pRetIE4771e</plasmid>
    </source>
</reference>
<dbReference type="Proteomes" id="UP000027180">
    <property type="component" value="Plasmid pRetIE4771e"/>
</dbReference>
<evidence type="ECO:0000313" key="1">
    <source>
        <dbReference type="EMBL" id="AIC31357.1"/>
    </source>
</evidence>
<proteinExistence type="predicted"/>
<dbReference type="EMBL" id="CP006991">
    <property type="protein sequence ID" value="AIC31357.1"/>
    <property type="molecule type" value="Genomic_DNA"/>
</dbReference>
<sequence length="82" mass="8942">MLHLAFLMLISTSTSPITCGENVMAEADKKASVVKKQTDDGWSIVIYNVGGVTVQDKFFASEADADGYLQEQQVLIDEGKDE</sequence>
<organism evidence="1 2">
    <name type="scientific">Rhizobium etli bv. mimosae str. IE4771</name>
    <dbReference type="NCBI Taxonomy" id="1432050"/>
    <lineage>
        <taxon>Bacteria</taxon>
        <taxon>Pseudomonadati</taxon>
        <taxon>Pseudomonadota</taxon>
        <taxon>Alphaproteobacteria</taxon>
        <taxon>Hyphomicrobiales</taxon>
        <taxon>Rhizobiaceae</taxon>
        <taxon>Rhizobium/Agrobacterium group</taxon>
        <taxon>Rhizobium</taxon>
    </lineage>
</organism>
<dbReference type="AlphaFoldDB" id="A0A060IC83"/>
<dbReference type="HOGENOM" id="CLU_2555869_0_0_5"/>
<geneLocation type="plasmid" evidence="1 2">
    <name>pRetIE4771e</name>
</geneLocation>
<evidence type="ECO:0000313" key="2">
    <source>
        <dbReference type="Proteomes" id="UP000027180"/>
    </source>
</evidence>